<gene>
    <name evidence="2" type="primary">jg13379</name>
    <name evidence="2" type="ORF">PAEG_LOCUS15744</name>
</gene>
<evidence type="ECO:0000256" key="1">
    <source>
        <dbReference type="SAM" id="SignalP"/>
    </source>
</evidence>
<dbReference type="OrthoDB" id="7457915at2759"/>
<dbReference type="InterPro" id="IPR010562">
    <property type="entry name" value="Haemolymph_juvenile_hormone-bd"/>
</dbReference>
<dbReference type="Proteomes" id="UP000838756">
    <property type="component" value="Unassembled WGS sequence"/>
</dbReference>
<reference evidence="2" key="1">
    <citation type="submission" date="2022-03" db="EMBL/GenBank/DDBJ databases">
        <authorList>
            <person name="Lindestad O."/>
        </authorList>
    </citation>
    <scope>NUCLEOTIDE SEQUENCE</scope>
</reference>
<dbReference type="PANTHER" id="PTHR11008:SF41">
    <property type="entry name" value="RE70318P"/>
    <property type="match status" value="1"/>
</dbReference>
<dbReference type="PANTHER" id="PTHR11008">
    <property type="entry name" value="PROTEIN TAKEOUT-LIKE PROTEIN"/>
    <property type="match status" value="1"/>
</dbReference>
<dbReference type="Pfam" id="PF06585">
    <property type="entry name" value="JHBP"/>
    <property type="match status" value="2"/>
</dbReference>
<feature type="signal peptide" evidence="1">
    <location>
        <begin position="1"/>
        <end position="19"/>
    </location>
</feature>
<comment type="caution">
    <text evidence="2">The sequence shown here is derived from an EMBL/GenBank/DDBJ whole genome shotgun (WGS) entry which is preliminary data.</text>
</comment>
<proteinExistence type="predicted"/>
<sequence length="523" mass="58705">MFDLKSFIFVYLLSSFGDAKFTDTLYKCSIKNENGCFLSLFQSIVYYASENGIPELNVPLLNPLTLNDTSVDILDTFTASVNGGKIDGIKDCVYSQFLFDLENRITTQEITCDLTIEGAVKLTGESPAAQSVLGVSSMNADGNGKLKLDRLTLRFEGPFQVLKYNDGEIYLVLDDKNVKFQYNLPSAFFSSDRLIIGNTDYSKEAVDYLNKHYRELMKDTGDLFVGTGKVIYLNVANQFFRSLPAKYYIIENLSPSIILYGAAVTDGFKMISKWTIALTCALVAFCESAFVESLQKCKIDDTVCYKDLMKNILQDIDQTGIAEYNIPPIDPFSLSEFKVSILDMLSITVVEGEVRGIKDCVFENIISEHEKGHLVLELVCNLVMKVKVKLGEISPLLQNSLGSKALEGGGNAKIKLDNMHLKLEYFYDTIKKQDGDIYFKCKPEKSIHDYKIVDATMVVDKMVLGKQDATKQINDFMGKNVQFLFNTFSKDFFNVAMGHLSKVQAHYCSRSSFSLSIVINYFS</sequence>
<evidence type="ECO:0000313" key="2">
    <source>
        <dbReference type="EMBL" id="CAH2238696.1"/>
    </source>
</evidence>
<protein>
    <submittedName>
        <fullName evidence="2">Jg13379 protein</fullName>
    </submittedName>
</protein>
<evidence type="ECO:0000313" key="3">
    <source>
        <dbReference type="Proteomes" id="UP000838756"/>
    </source>
</evidence>
<organism evidence="2 3">
    <name type="scientific">Pararge aegeria aegeria</name>
    <dbReference type="NCBI Taxonomy" id="348720"/>
    <lineage>
        <taxon>Eukaryota</taxon>
        <taxon>Metazoa</taxon>
        <taxon>Ecdysozoa</taxon>
        <taxon>Arthropoda</taxon>
        <taxon>Hexapoda</taxon>
        <taxon>Insecta</taxon>
        <taxon>Pterygota</taxon>
        <taxon>Neoptera</taxon>
        <taxon>Endopterygota</taxon>
        <taxon>Lepidoptera</taxon>
        <taxon>Glossata</taxon>
        <taxon>Ditrysia</taxon>
        <taxon>Papilionoidea</taxon>
        <taxon>Nymphalidae</taxon>
        <taxon>Satyrinae</taxon>
        <taxon>Satyrini</taxon>
        <taxon>Parargina</taxon>
        <taxon>Pararge</taxon>
    </lineage>
</organism>
<feature type="chain" id="PRO_5035775823" evidence="1">
    <location>
        <begin position="20"/>
        <end position="523"/>
    </location>
</feature>
<dbReference type="InterPro" id="IPR038606">
    <property type="entry name" value="To_sf"/>
</dbReference>
<dbReference type="EMBL" id="CAKXAJ010025380">
    <property type="protein sequence ID" value="CAH2238696.1"/>
    <property type="molecule type" value="Genomic_DNA"/>
</dbReference>
<dbReference type="Gene3D" id="3.15.10.30">
    <property type="entry name" value="Haemolymph juvenile hormone binding protein"/>
    <property type="match status" value="2"/>
</dbReference>
<dbReference type="AlphaFoldDB" id="A0A8S4RP99"/>
<keyword evidence="1" id="KW-0732">Signal</keyword>
<dbReference type="SMART" id="SM00700">
    <property type="entry name" value="JHBP"/>
    <property type="match status" value="2"/>
</dbReference>
<dbReference type="GO" id="GO:0005615">
    <property type="term" value="C:extracellular space"/>
    <property type="evidence" value="ECO:0007669"/>
    <property type="project" value="TreeGrafter"/>
</dbReference>
<keyword evidence="3" id="KW-1185">Reference proteome</keyword>
<accession>A0A8S4RP99</accession>
<name>A0A8S4RP99_9NEOP</name>